<dbReference type="Proteomes" id="UP001280121">
    <property type="component" value="Unassembled WGS sequence"/>
</dbReference>
<dbReference type="AlphaFoldDB" id="A0AAE0CQP0"/>
<comment type="caution">
    <text evidence="1">The sequence shown here is derived from an EMBL/GenBank/DDBJ whole genome shotgun (WGS) entry which is preliminary data.</text>
</comment>
<gene>
    <name evidence="1" type="ORF">Ddye_006437</name>
</gene>
<reference evidence="1" key="1">
    <citation type="journal article" date="2023" name="Plant J.">
        <title>Genome sequences and population genomics provide insights into the demographic history, inbreeding, and mutation load of two 'living fossil' tree species of Dipteronia.</title>
        <authorList>
            <person name="Feng Y."/>
            <person name="Comes H.P."/>
            <person name="Chen J."/>
            <person name="Zhu S."/>
            <person name="Lu R."/>
            <person name="Zhang X."/>
            <person name="Li P."/>
            <person name="Qiu J."/>
            <person name="Olsen K.M."/>
            <person name="Qiu Y."/>
        </authorList>
    </citation>
    <scope>NUCLEOTIDE SEQUENCE</scope>
    <source>
        <strain evidence="1">KIB01</strain>
    </source>
</reference>
<dbReference type="EMBL" id="JANJYI010000002">
    <property type="protein sequence ID" value="KAK2659904.1"/>
    <property type="molecule type" value="Genomic_DNA"/>
</dbReference>
<organism evidence="1 2">
    <name type="scientific">Dipteronia dyeriana</name>
    <dbReference type="NCBI Taxonomy" id="168575"/>
    <lineage>
        <taxon>Eukaryota</taxon>
        <taxon>Viridiplantae</taxon>
        <taxon>Streptophyta</taxon>
        <taxon>Embryophyta</taxon>
        <taxon>Tracheophyta</taxon>
        <taxon>Spermatophyta</taxon>
        <taxon>Magnoliopsida</taxon>
        <taxon>eudicotyledons</taxon>
        <taxon>Gunneridae</taxon>
        <taxon>Pentapetalae</taxon>
        <taxon>rosids</taxon>
        <taxon>malvids</taxon>
        <taxon>Sapindales</taxon>
        <taxon>Sapindaceae</taxon>
        <taxon>Hippocastanoideae</taxon>
        <taxon>Acereae</taxon>
        <taxon>Dipteronia</taxon>
    </lineage>
</organism>
<accession>A0AAE0CQP0</accession>
<proteinExistence type="predicted"/>
<protein>
    <submittedName>
        <fullName evidence="1">Uncharacterized protein</fullName>
    </submittedName>
</protein>
<evidence type="ECO:0000313" key="2">
    <source>
        <dbReference type="Proteomes" id="UP001280121"/>
    </source>
</evidence>
<evidence type="ECO:0000313" key="1">
    <source>
        <dbReference type="EMBL" id="KAK2659904.1"/>
    </source>
</evidence>
<keyword evidence="2" id="KW-1185">Reference proteome</keyword>
<sequence length="282" mass="32623">MYYFKKSLDQRGSLLRRDRFEQDGNVFNPQSETGFGKGLEISHEKEHRNEIVFLMETICDHIAMEAIMVKLGFDAKFVVNRDGNCWRLTLKLQARALIFKNLPFAFSEQIFGPNRRVLAGALDVEVMEYHRCYYPYSSLFDAKICKAGSFLWKSLVCGKDLVEKAFRWRVGSSHSIQISKDRWIPRLSTFKIMSPPILGESATFDRLKLPNGSMNEDLVRQVFYVDKAYTILNLPLSSVELDDSLLWHFEKSGKYSVQSRYWIAKNPDENPSVSGLSPYVSW</sequence>
<name>A0AAE0CQP0_9ROSI</name>